<dbReference type="EMBL" id="DS268111">
    <property type="protein sequence ID" value="KMM69388.1"/>
    <property type="molecule type" value="Genomic_DNA"/>
</dbReference>
<organism evidence="2 3">
    <name type="scientific">Coccidioides posadasii RMSCC 3488</name>
    <dbReference type="NCBI Taxonomy" id="454284"/>
    <lineage>
        <taxon>Eukaryota</taxon>
        <taxon>Fungi</taxon>
        <taxon>Dikarya</taxon>
        <taxon>Ascomycota</taxon>
        <taxon>Pezizomycotina</taxon>
        <taxon>Eurotiomycetes</taxon>
        <taxon>Eurotiomycetidae</taxon>
        <taxon>Onygenales</taxon>
        <taxon>Onygenaceae</taxon>
        <taxon>Coccidioides</taxon>
    </lineage>
</organism>
<name>A0A0J6FGG9_COCPO</name>
<reference evidence="3" key="2">
    <citation type="journal article" date="2009" name="Genome Res.">
        <title>Comparative genomic analyses of the human fungal pathogens Coccidioides and their relatives.</title>
        <authorList>
            <person name="Sharpton T.J."/>
            <person name="Stajich J.E."/>
            <person name="Rounsley S.D."/>
            <person name="Gardner M.J."/>
            <person name="Wortman J.R."/>
            <person name="Jordar V.S."/>
            <person name="Maiti R."/>
            <person name="Kodira C.D."/>
            <person name="Neafsey D.E."/>
            <person name="Zeng Q."/>
            <person name="Hung C.-Y."/>
            <person name="McMahan C."/>
            <person name="Muszewska A."/>
            <person name="Grynberg M."/>
            <person name="Mandel M.A."/>
            <person name="Kellner E.M."/>
            <person name="Barker B.M."/>
            <person name="Galgiani J.N."/>
            <person name="Orbach M.J."/>
            <person name="Kirkland T.N."/>
            <person name="Cole G.T."/>
            <person name="Henn M.R."/>
            <person name="Birren B.W."/>
            <person name="Taylor J.W."/>
        </authorList>
    </citation>
    <scope>NUCLEOTIDE SEQUENCE [LARGE SCALE GENOMIC DNA]</scope>
    <source>
        <strain evidence="3">RMSCC 3488</strain>
    </source>
</reference>
<evidence type="ECO:0000313" key="2">
    <source>
        <dbReference type="EMBL" id="KMM69388.1"/>
    </source>
</evidence>
<reference evidence="3" key="3">
    <citation type="journal article" date="2010" name="Genome Res.">
        <title>Population genomic sequencing of Coccidioides fungi reveals recent hybridization and transposon control.</title>
        <authorList>
            <person name="Neafsey D.E."/>
            <person name="Barker B.M."/>
            <person name="Sharpton T.J."/>
            <person name="Stajich J.E."/>
            <person name="Park D.J."/>
            <person name="Whiston E."/>
            <person name="Hung C.-Y."/>
            <person name="McMahan C."/>
            <person name="White J."/>
            <person name="Sykes S."/>
            <person name="Heiman D."/>
            <person name="Young S."/>
            <person name="Zeng Q."/>
            <person name="Abouelleil A."/>
            <person name="Aftuck L."/>
            <person name="Bessette D."/>
            <person name="Brown A."/>
            <person name="FitzGerald M."/>
            <person name="Lui A."/>
            <person name="Macdonald J.P."/>
            <person name="Priest M."/>
            <person name="Orbach M.J."/>
            <person name="Galgiani J.N."/>
            <person name="Kirkland T.N."/>
            <person name="Cole G.T."/>
            <person name="Birren B.W."/>
            <person name="Henn M.R."/>
            <person name="Taylor J.W."/>
            <person name="Rounsley S.D."/>
        </authorList>
    </citation>
    <scope>NUCLEOTIDE SEQUENCE [LARGE SCALE GENOMIC DNA]</scope>
    <source>
        <strain evidence="3">RMSCC 3488</strain>
    </source>
</reference>
<reference evidence="2 3" key="1">
    <citation type="submission" date="2007-06" db="EMBL/GenBank/DDBJ databases">
        <title>The Genome Sequence of Coccidioides posadasii RMSCC_3488.</title>
        <authorList>
            <consortium name="Coccidioides Genome Resources Consortium"/>
            <consortium name="The Broad Institute Genome Sequencing Platform"/>
            <person name="Henn M.R."/>
            <person name="Sykes S."/>
            <person name="Young S."/>
            <person name="Jaffe D."/>
            <person name="Berlin A."/>
            <person name="Alvarez P."/>
            <person name="Butler J."/>
            <person name="Gnerre S."/>
            <person name="Grabherr M."/>
            <person name="Mauceli E."/>
            <person name="Brockman W."/>
            <person name="Kodira C."/>
            <person name="Alvarado L."/>
            <person name="Zeng Q."/>
            <person name="Crawford M."/>
            <person name="Antoine C."/>
            <person name="Devon K."/>
            <person name="Galgiani J."/>
            <person name="Orsborn K."/>
            <person name="Lewis M.L."/>
            <person name="Nusbaum C."/>
            <person name="Galagan J."/>
            <person name="Birren B."/>
        </authorList>
    </citation>
    <scope>NUCLEOTIDE SEQUENCE [LARGE SCALE GENOMIC DNA]</scope>
    <source>
        <strain evidence="2 3">RMSCC 3488</strain>
    </source>
</reference>
<accession>A0A0J6FGG9</accession>
<dbReference type="AlphaFoldDB" id="A0A0J6FGG9"/>
<proteinExistence type="predicted"/>
<evidence type="ECO:0000256" key="1">
    <source>
        <dbReference type="SAM" id="MobiDB-lite"/>
    </source>
</evidence>
<dbReference type="Proteomes" id="UP000054567">
    <property type="component" value="Unassembled WGS sequence"/>
</dbReference>
<feature type="compositionally biased region" description="Basic and acidic residues" evidence="1">
    <location>
        <begin position="118"/>
        <end position="140"/>
    </location>
</feature>
<protein>
    <submittedName>
        <fullName evidence="2">Uncharacterized protein</fullName>
    </submittedName>
</protein>
<evidence type="ECO:0000313" key="3">
    <source>
        <dbReference type="Proteomes" id="UP000054567"/>
    </source>
</evidence>
<feature type="region of interest" description="Disordered" evidence="1">
    <location>
        <begin position="113"/>
        <end position="140"/>
    </location>
</feature>
<dbReference type="VEuPathDB" id="FungiDB:CPAG_05704"/>
<sequence>MDAVGTMTKLGNILSQSSDCDSDPSRPAFGVGNDLDFAARRLGKTSQSGDIILSKLEEAGQRLGRLTGCSRRTFPPFQRNSENADRIEFCSFQRVNEVQYVSTYLIYRNRPEAPGSVVEEREQSGRLEAVGGREMRFGGR</sequence>
<gene>
    <name evidence="2" type="ORF">CPAG_05704</name>
</gene>